<gene>
    <name evidence="2" type="ORF">B2A_13168</name>
</gene>
<comment type="caution">
    <text evidence="2">The sequence shown here is derived from an EMBL/GenBank/DDBJ whole genome shotgun (WGS) entry which is preliminary data.</text>
</comment>
<reference evidence="2" key="2">
    <citation type="journal article" date="2014" name="ISME J.">
        <title>Microbial stratification in low pH oxic and suboxic macroscopic growths along an acid mine drainage.</title>
        <authorList>
            <person name="Mendez-Garcia C."/>
            <person name="Mesa V."/>
            <person name="Sprenger R.R."/>
            <person name="Richter M."/>
            <person name="Diez M.S."/>
            <person name="Solano J."/>
            <person name="Bargiela R."/>
            <person name="Golyshina O.V."/>
            <person name="Manteca A."/>
            <person name="Ramos J.L."/>
            <person name="Gallego J.R."/>
            <person name="Llorente I."/>
            <person name="Martins Dos Santos V.A."/>
            <person name="Jensen O.N."/>
            <person name="Pelaez A.I."/>
            <person name="Sanchez J."/>
            <person name="Ferrer M."/>
        </authorList>
    </citation>
    <scope>NUCLEOTIDE SEQUENCE</scope>
</reference>
<dbReference type="AlphaFoldDB" id="T0YJR3"/>
<dbReference type="EMBL" id="AUZZ01009528">
    <property type="protein sequence ID" value="EQD33398.1"/>
    <property type="molecule type" value="Genomic_DNA"/>
</dbReference>
<evidence type="ECO:0000259" key="1">
    <source>
        <dbReference type="Pfam" id="PF19502"/>
    </source>
</evidence>
<dbReference type="InterPro" id="IPR045792">
    <property type="entry name" value="DUF6036"/>
</dbReference>
<protein>
    <recommendedName>
        <fullName evidence="1">DUF6036 domain-containing protein</fullName>
    </recommendedName>
</protein>
<accession>T0YJR3</accession>
<organism evidence="2">
    <name type="scientific">mine drainage metagenome</name>
    <dbReference type="NCBI Taxonomy" id="410659"/>
    <lineage>
        <taxon>unclassified sequences</taxon>
        <taxon>metagenomes</taxon>
        <taxon>ecological metagenomes</taxon>
    </lineage>
</organism>
<feature type="domain" description="DUF6036" evidence="1">
    <location>
        <begin position="94"/>
        <end position="186"/>
    </location>
</feature>
<sequence>MSAKDRPPEPWASFLAALDAVVGTPVEIHCLGGFMVEHTYRIQRDTPTEDLDFLSAIDIAHSVPINIESLAGKGTAFHRQHKMYVQYVGISTPPCDYQQRLVAVYPQIHWKNLRLFGLEAHDLALSKIERNNRRDSQDVRGLAQAGLIDPDILEARYHQEVRPYLLSKFEWHDATLKRWLEAIREIRADLQSAASAEDDASKGKGD</sequence>
<proteinExistence type="predicted"/>
<evidence type="ECO:0000313" key="2">
    <source>
        <dbReference type="EMBL" id="EQD33398.1"/>
    </source>
</evidence>
<name>T0YJR3_9ZZZZ</name>
<reference evidence="2" key="1">
    <citation type="submission" date="2013-08" db="EMBL/GenBank/DDBJ databases">
        <authorList>
            <person name="Mendez C."/>
            <person name="Richter M."/>
            <person name="Ferrer M."/>
            <person name="Sanchez J."/>
        </authorList>
    </citation>
    <scope>NUCLEOTIDE SEQUENCE</scope>
</reference>
<dbReference type="Pfam" id="PF19502">
    <property type="entry name" value="DUF6036"/>
    <property type="match status" value="1"/>
</dbReference>